<accession>A0AAE3FW32</accession>
<feature type="compositionally biased region" description="Basic and acidic residues" evidence="1">
    <location>
        <begin position="64"/>
        <end position="79"/>
    </location>
</feature>
<evidence type="ECO:0000256" key="1">
    <source>
        <dbReference type="SAM" id="MobiDB-lite"/>
    </source>
</evidence>
<evidence type="ECO:0000313" key="3">
    <source>
        <dbReference type="Proteomes" id="UP001203207"/>
    </source>
</evidence>
<dbReference type="AlphaFoldDB" id="A0AAE3FW32"/>
<dbReference type="InterPro" id="IPR055975">
    <property type="entry name" value="DUF7553"/>
</dbReference>
<organism evidence="2 3">
    <name type="scientific">Natronocalculus amylovorans</name>
    <dbReference type="NCBI Taxonomy" id="2917812"/>
    <lineage>
        <taxon>Archaea</taxon>
        <taxon>Methanobacteriati</taxon>
        <taxon>Methanobacteriota</taxon>
        <taxon>Stenosarchaea group</taxon>
        <taxon>Halobacteria</taxon>
        <taxon>Halobacteriales</taxon>
        <taxon>Haloferacaceae</taxon>
        <taxon>Natronocalculus</taxon>
    </lineage>
</organism>
<dbReference type="Proteomes" id="UP001203207">
    <property type="component" value="Unassembled WGS sequence"/>
</dbReference>
<name>A0AAE3FW32_9EURY</name>
<evidence type="ECO:0000313" key="2">
    <source>
        <dbReference type="EMBL" id="MCL9816301.1"/>
    </source>
</evidence>
<feature type="region of interest" description="Disordered" evidence="1">
    <location>
        <begin position="64"/>
        <end position="98"/>
    </location>
</feature>
<gene>
    <name evidence="2" type="ORF">AArcSt2_05020</name>
</gene>
<dbReference type="EMBL" id="JAKRVX010000002">
    <property type="protein sequence ID" value="MCL9816301.1"/>
    <property type="molecule type" value="Genomic_DNA"/>
</dbReference>
<sequence>MNKHFKDARYYVGRAAGHLKAGLREELSPIEHRVRGIVGREKEPEKSRLEQIQADLKEIEARAEGEARDAIATARDRIQTYRNNEATDDEQSTERPVA</sequence>
<comment type="caution">
    <text evidence="2">The sequence shown here is derived from an EMBL/GenBank/DDBJ whole genome shotgun (WGS) entry which is preliminary data.</text>
</comment>
<keyword evidence="3" id="KW-1185">Reference proteome</keyword>
<proteinExistence type="predicted"/>
<dbReference type="Pfam" id="PF24430">
    <property type="entry name" value="DUF7553"/>
    <property type="match status" value="1"/>
</dbReference>
<reference evidence="2" key="1">
    <citation type="journal article" date="2022" name="Syst. Appl. Microbiol.">
        <title>Natronocalculus amylovorans gen. nov., sp. nov., and Natranaeroarchaeum aerophilus sp. nov., dominant culturable amylolytic natronoarchaea from hypersaline soda lakes in southwestern Siberia.</title>
        <authorList>
            <person name="Sorokin D.Y."/>
            <person name="Elcheninov A.G."/>
            <person name="Khizhniak T.V."/>
            <person name="Koenen M."/>
            <person name="Bale N.J."/>
            <person name="Damste J.S.S."/>
            <person name="Kublanov I.V."/>
        </authorList>
    </citation>
    <scope>NUCLEOTIDE SEQUENCE</scope>
    <source>
        <strain evidence="2">AArc-St2</strain>
    </source>
</reference>
<dbReference type="RefSeq" id="WP_174654286.1">
    <property type="nucleotide sequence ID" value="NZ_JAKRVX010000002.1"/>
</dbReference>
<protein>
    <submittedName>
        <fullName evidence="2">Uncharacterized protein</fullName>
    </submittedName>
</protein>
<reference evidence="2" key="2">
    <citation type="submission" date="2022-02" db="EMBL/GenBank/DDBJ databases">
        <authorList>
            <person name="Elcheninov A.G."/>
            <person name="Sorokin D.Y."/>
            <person name="Kublanov I.V."/>
        </authorList>
    </citation>
    <scope>NUCLEOTIDE SEQUENCE</scope>
    <source>
        <strain evidence="2">AArc-St2</strain>
    </source>
</reference>